<organism evidence="2 3">
    <name type="scientific">Deinococcus lacus</name>
    <dbReference type="NCBI Taxonomy" id="392561"/>
    <lineage>
        <taxon>Bacteria</taxon>
        <taxon>Thermotogati</taxon>
        <taxon>Deinococcota</taxon>
        <taxon>Deinococci</taxon>
        <taxon>Deinococcales</taxon>
        <taxon>Deinococcaceae</taxon>
        <taxon>Deinococcus</taxon>
    </lineage>
</organism>
<proteinExistence type="predicted"/>
<sequence>MRRLLGACDGTRTISEVSGESRLSEPMCLRLAEDAVRAGWARALATQGATSPQAAPDRQSALVTPAPQPAAAPVVPAADELQRLVSRMGIVFGEKRAEELLASAQKMVRGDSAQEILIALEFACTDEERSVVSRLSEAVARSA</sequence>
<feature type="region of interest" description="Disordered" evidence="1">
    <location>
        <begin position="48"/>
        <end position="67"/>
    </location>
</feature>
<comment type="caution">
    <text evidence="2">The sequence shown here is derived from an EMBL/GenBank/DDBJ whole genome shotgun (WGS) entry which is preliminary data.</text>
</comment>
<gene>
    <name evidence="2" type="ORF">ACFP81_01715</name>
</gene>
<dbReference type="Proteomes" id="UP001596297">
    <property type="component" value="Unassembled WGS sequence"/>
</dbReference>
<name>A0ABW1Y9G4_9DEIO</name>
<evidence type="ECO:0000313" key="2">
    <source>
        <dbReference type="EMBL" id="MFC6590876.1"/>
    </source>
</evidence>
<evidence type="ECO:0008006" key="4">
    <source>
        <dbReference type="Google" id="ProtNLM"/>
    </source>
</evidence>
<reference evidence="3" key="1">
    <citation type="journal article" date="2019" name="Int. J. Syst. Evol. Microbiol.">
        <title>The Global Catalogue of Microorganisms (GCM) 10K type strain sequencing project: providing services to taxonomists for standard genome sequencing and annotation.</title>
        <authorList>
            <consortium name="The Broad Institute Genomics Platform"/>
            <consortium name="The Broad Institute Genome Sequencing Center for Infectious Disease"/>
            <person name="Wu L."/>
            <person name="Ma J."/>
        </authorList>
    </citation>
    <scope>NUCLEOTIDE SEQUENCE [LARGE SCALE GENOMIC DNA]</scope>
    <source>
        <strain evidence="3">CGMCC 1.15772</strain>
    </source>
</reference>
<dbReference type="RefSeq" id="WP_380081882.1">
    <property type="nucleotide sequence ID" value="NZ_JBHSWD010000001.1"/>
</dbReference>
<keyword evidence="3" id="KW-1185">Reference proteome</keyword>
<evidence type="ECO:0000313" key="3">
    <source>
        <dbReference type="Proteomes" id="UP001596297"/>
    </source>
</evidence>
<evidence type="ECO:0000256" key="1">
    <source>
        <dbReference type="SAM" id="MobiDB-lite"/>
    </source>
</evidence>
<protein>
    <recommendedName>
        <fullName evidence="4">ANTAR domain-containing protein</fullName>
    </recommendedName>
</protein>
<dbReference type="EMBL" id="JBHSWD010000001">
    <property type="protein sequence ID" value="MFC6590876.1"/>
    <property type="molecule type" value="Genomic_DNA"/>
</dbReference>
<accession>A0ABW1Y9G4</accession>